<keyword evidence="2" id="KW-1185">Reference proteome</keyword>
<name>A0AAV6PDK1_SOLSE</name>
<accession>A0AAV6PDK1</accession>
<sequence>MTGGLVAKNTISDFFPITTGLKQGCFFPLPWGHDPQASRHCLWYPTLLPNGQRSLQHRTPPRPPTHHPDLISIESVLARASLPSIESAVALHRLRWAGHVIRMSTARLPRQILFNQLESGTRSGGAPKRRFCDQLKATLLRCGIDHANWETPAEDCTEWSLPGNRPHGE</sequence>
<protein>
    <submittedName>
        <fullName evidence="1">Uncharacterized protein</fullName>
    </submittedName>
</protein>
<dbReference type="Proteomes" id="UP000693946">
    <property type="component" value="Unassembled WGS sequence"/>
</dbReference>
<dbReference type="EMBL" id="JAGKHQ010001740">
    <property type="protein sequence ID" value="KAG7453856.1"/>
    <property type="molecule type" value="Genomic_DNA"/>
</dbReference>
<evidence type="ECO:0000313" key="2">
    <source>
        <dbReference type="Proteomes" id="UP000693946"/>
    </source>
</evidence>
<dbReference type="AlphaFoldDB" id="A0AAV6PDK1"/>
<proteinExistence type="predicted"/>
<evidence type="ECO:0000313" key="1">
    <source>
        <dbReference type="EMBL" id="KAG7453856.1"/>
    </source>
</evidence>
<organism evidence="1 2">
    <name type="scientific">Solea senegalensis</name>
    <name type="common">Senegalese sole</name>
    <dbReference type="NCBI Taxonomy" id="28829"/>
    <lineage>
        <taxon>Eukaryota</taxon>
        <taxon>Metazoa</taxon>
        <taxon>Chordata</taxon>
        <taxon>Craniata</taxon>
        <taxon>Vertebrata</taxon>
        <taxon>Euteleostomi</taxon>
        <taxon>Actinopterygii</taxon>
        <taxon>Neopterygii</taxon>
        <taxon>Teleostei</taxon>
        <taxon>Neoteleostei</taxon>
        <taxon>Acanthomorphata</taxon>
        <taxon>Carangaria</taxon>
        <taxon>Pleuronectiformes</taxon>
        <taxon>Pleuronectoidei</taxon>
        <taxon>Soleidae</taxon>
        <taxon>Solea</taxon>
    </lineage>
</organism>
<gene>
    <name evidence="1" type="ORF">JOB18_025733</name>
</gene>
<reference evidence="1 2" key="1">
    <citation type="journal article" date="2021" name="Sci. Rep.">
        <title>Chromosome anchoring in Senegalese sole (Solea senegalensis) reveals sex-associated markers and genome rearrangements in flatfish.</title>
        <authorList>
            <person name="Guerrero-Cozar I."/>
            <person name="Gomez-Garrido J."/>
            <person name="Berbel C."/>
            <person name="Martinez-Blanch J.F."/>
            <person name="Alioto T."/>
            <person name="Claros M.G."/>
            <person name="Gagnaire P.A."/>
            <person name="Manchado M."/>
        </authorList>
    </citation>
    <scope>NUCLEOTIDE SEQUENCE [LARGE SCALE GENOMIC DNA]</scope>
    <source>
        <strain evidence="1">Sse05_10M</strain>
    </source>
</reference>
<comment type="caution">
    <text evidence="1">The sequence shown here is derived from an EMBL/GenBank/DDBJ whole genome shotgun (WGS) entry which is preliminary data.</text>
</comment>